<dbReference type="STRING" id="235985.SAMN05414137_120104"/>
<proteinExistence type="predicted"/>
<evidence type="ECO:0000256" key="4">
    <source>
        <dbReference type="PROSITE-ProRule" id="PRU00335"/>
    </source>
</evidence>
<evidence type="ECO:0000256" key="2">
    <source>
        <dbReference type="ARBA" id="ARBA00023125"/>
    </source>
</evidence>
<protein>
    <submittedName>
        <fullName evidence="6">DNA-binding transcriptional regulator, AcrR family</fullName>
    </submittedName>
</protein>
<keyword evidence="2 4" id="KW-0238">DNA-binding</keyword>
<dbReference type="AlphaFoldDB" id="A0A1H7WEP7"/>
<evidence type="ECO:0000313" key="6">
    <source>
        <dbReference type="EMBL" id="SEM19814.1"/>
    </source>
</evidence>
<dbReference type="InterPro" id="IPR009057">
    <property type="entry name" value="Homeodomain-like_sf"/>
</dbReference>
<reference evidence="7" key="1">
    <citation type="submission" date="2016-10" db="EMBL/GenBank/DDBJ databases">
        <authorList>
            <person name="Varghese N."/>
        </authorList>
    </citation>
    <scope>NUCLEOTIDE SEQUENCE [LARGE SCALE GENOMIC DNA]</scope>
    <source>
        <strain evidence="7">DSM 45096 / BCRC 16803 / CGMCC 4.1857 / CIP 109030 / JCM 12277 / KCTC 19219 / NBRC 100920 / 33214</strain>
    </source>
</reference>
<feature type="domain" description="HTH tetR-type" evidence="5">
    <location>
        <begin position="17"/>
        <end position="77"/>
    </location>
</feature>
<keyword evidence="7" id="KW-1185">Reference proteome</keyword>
<dbReference type="PRINTS" id="PR00455">
    <property type="entry name" value="HTHTETR"/>
</dbReference>
<evidence type="ECO:0000313" key="7">
    <source>
        <dbReference type="Proteomes" id="UP000183015"/>
    </source>
</evidence>
<dbReference type="InterPro" id="IPR036271">
    <property type="entry name" value="Tet_transcr_reg_TetR-rel_C_sf"/>
</dbReference>
<evidence type="ECO:0000259" key="5">
    <source>
        <dbReference type="PROSITE" id="PS50977"/>
    </source>
</evidence>
<sequence>MTTRTEPRPAKLTRKGEQTRMRIVTAAAQLMFDNGVAGTTMEDVKEAAQASSSQLYHYFADKQALVLAVIAYQDETVVGGQEPMLARLDSIEGLRAWCGFLVQHQRDLECRGGCPIGSLGGELAETDPKARVAVSGAFQRWESGIRGGLHAMHERGELAADPEDLALTILAALQGGLLLTQIHRDVRPLEVTLKAMIDHVAAHTAQP</sequence>
<keyword evidence="1" id="KW-0805">Transcription regulation</keyword>
<dbReference type="Pfam" id="PF00440">
    <property type="entry name" value="TetR_N"/>
    <property type="match status" value="1"/>
</dbReference>
<feature type="DNA-binding region" description="H-T-H motif" evidence="4">
    <location>
        <begin position="40"/>
        <end position="59"/>
    </location>
</feature>
<dbReference type="Proteomes" id="UP000183015">
    <property type="component" value="Unassembled WGS sequence"/>
</dbReference>
<keyword evidence="3" id="KW-0804">Transcription</keyword>
<gene>
    <name evidence="6" type="ORF">SAMN05414137_120104</name>
</gene>
<dbReference type="SUPFAM" id="SSF46689">
    <property type="entry name" value="Homeodomain-like"/>
    <property type="match status" value="1"/>
</dbReference>
<accession>A0A1H7WEP7</accession>
<dbReference type="OrthoDB" id="3827407at2"/>
<evidence type="ECO:0000256" key="1">
    <source>
        <dbReference type="ARBA" id="ARBA00023015"/>
    </source>
</evidence>
<dbReference type="Pfam" id="PF21993">
    <property type="entry name" value="TetR_C_13_2"/>
    <property type="match status" value="1"/>
</dbReference>
<dbReference type="EMBL" id="FOAZ01000020">
    <property type="protein sequence ID" value="SEM19814.1"/>
    <property type="molecule type" value="Genomic_DNA"/>
</dbReference>
<dbReference type="InterPro" id="IPR054156">
    <property type="entry name" value="YxaF_TetR_C"/>
</dbReference>
<evidence type="ECO:0000256" key="3">
    <source>
        <dbReference type="ARBA" id="ARBA00023163"/>
    </source>
</evidence>
<dbReference type="PROSITE" id="PS50977">
    <property type="entry name" value="HTH_TETR_2"/>
    <property type="match status" value="1"/>
</dbReference>
<dbReference type="RefSeq" id="WP_042446721.1">
    <property type="nucleotide sequence ID" value="NZ_BBPN01000011.1"/>
</dbReference>
<dbReference type="Gene3D" id="1.10.357.10">
    <property type="entry name" value="Tetracycline Repressor, domain 2"/>
    <property type="match status" value="1"/>
</dbReference>
<dbReference type="InterPro" id="IPR001647">
    <property type="entry name" value="HTH_TetR"/>
</dbReference>
<dbReference type="PANTHER" id="PTHR47506:SF3">
    <property type="entry name" value="HTH-TYPE TRANSCRIPTIONAL REGULATOR LMRA"/>
    <property type="match status" value="1"/>
</dbReference>
<dbReference type="eggNOG" id="COG1309">
    <property type="taxonomic scope" value="Bacteria"/>
</dbReference>
<name>A0A1H7WEP7_STRJI</name>
<organism evidence="6 7">
    <name type="scientific">Streptacidiphilus jiangxiensis</name>
    <dbReference type="NCBI Taxonomy" id="235985"/>
    <lineage>
        <taxon>Bacteria</taxon>
        <taxon>Bacillati</taxon>
        <taxon>Actinomycetota</taxon>
        <taxon>Actinomycetes</taxon>
        <taxon>Kitasatosporales</taxon>
        <taxon>Streptomycetaceae</taxon>
        <taxon>Streptacidiphilus</taxon>
    </lineage>
</organism>
<dbReference type="PANTHER" id="PTHR47506">
    <property type="entry name" value="TRANSCRIPTIONAL REGULATORY PROTEIN"/>
    <property type="match status" value="1"/>
</dbReference>
<dbReference type="SUPFAM" id="SSF48498">
    <property type="entry name" value="Tetracyclin repressor-like, C-terminal domain"/>
    <property type="match status" value="1"/>
</dbReference>
<dbReference type="GO" id="GO:0003677">
    <property type="term" value="F:DNA binding"/>
    <property type="evidence" value="ECO:0007669"/>
    <property type="project" value="UniProtKB-UniRule"/>
</dbReference>